<dbReference type="EMBL" id="RDQH01000340">
    <property type="protein sequence ID" value="RXH77054.1"/>
    <property type="molecule type" value="Genomic_DNA"/>
</dbReference>
<evidence type="ECO:0000313" key="2">
    <source>
        <dbReference type="Proteomes" id="UP000290289"/>
    </source>
</evidence>
<reference evidence="1 2" key="1">
    <citation type="submission" date="2018-10" db="EMBL/GenBank/DDBJ databases">
        <title>A high-quality apple genome assembly.</title>
        <authorList>
            <person name="Hu J."/>
        </authorList>
    </citation>
    <scope>NUCLEOTIDE SEQUENCE [LARGE SCALE GENOMIC DNA]</scope>
    <source>
        <strain evidence="2">cv. HFTH1</strain>
        <tissue evidence="1">Young leaf</tissue>
    </source>
</reference>
<dbReference type="PANTHER" id="PTHR47926:SF347">
    <property type="entry name" value="PENTATRICOPEPTIDE REPEAT-CONTAINING PROTEIN"/>
    <property type="match status" value="1"/>
</dbReference>
<name>A0A498I4D5_MALDO</name>
<dbReference type="PANTHER" id="PTHR47926">
    <property type="entry name" value="PENTATRICOPEPTIDE REPEAT-CONTAINING PROTEIN"/>
    <property type="match status" value="1"/>
</dbReference>
<dbReference type="Proteomes" id="UP000290289">
    <property type="component" value="Chromosome 14"/>
</dbReference>
<keyword evidence="2" id="KW-1185">Reference proteome</keyword>
<accession>A0A498I4D5</accession>
<proteinExistence type="predicted"/>
<dbReference type="InterPro" id="IPR046960">
    <property type="entry name" value="PPR_At4g14850-like_plant"/>
</dbReference>
<evidence type="ECO:0000313" key="1">
    <source>
        <dbReference type="EMBL" id="RXH77054.1"/>
    </source>
</evidence>
<dbReference type="GO" id="GO:0003723">
    <property type="term" value="F:RNA binding"/>
    <property type="evidence" value="ECO:0007669"/>
    <property type="project" value="InterPro"/>
</dbReference>
<dbReference type="GO" id="GO:0009451">
    <property type="term" value="P:RNA modification"/>
    <property type="evidence" value="ECO:0007669"/>
    <property type="project" value="InterPro"/>
</dbReference>
<sequence>MPINPYAHIWHILLSACNTNRNIDLGRVTARKLLELELENESAHILLSKSLCRSWHRECCWKSEKVSKDLISSWLRFQVGGVMHYFFADDKPHHESKEIHTELIRLYRQISVTSKLENEGPSLMIFE</sequence>
<gene>
    <name evidence="1" type="ORF">DVH24_019942</name>
</gene>
<dbReference type="AlphaFoldDB" id="A0A498I4D5"/>
<organism evidence="1 2">
    <name type="scientific">Malus domestica</name>
    <name type="common">Apple</name>
    <name type="synonym">Pyrus malus</name>
    <dbReference type="NCBI Taxonomy" id="3750"/>
    <lineage>
        <taxon>Eukaryota</taxon>
        <taxon>Viridiplantae</taxon>
        <taxon>Streptophyta</taxon>
        <taxon>Embryophyta</taxon>
        <taxon>Tracheophyta</taxon>
        <taxon>Spermatophyta</taxon>
        <taxon>Magnoliopsida</taxon>
        <taxon>eudicotyledons</taxon>
        <taxon>Gunneridae</taxon>
        <taxon>Pentapetalae</taxon>
        <taxon>rosids</taxon>
        <taxon>fabids</taxon>
        <taxon>Rosales</taxon>
        <taxon>Rosaceae</taxon>
        <taxon>Amygdaloideae</taxon>
        <taxon>Maleae</taxon>
        <taxon>Malus</taxon>
    </lineage>
</organism>
<comment type="caution">
    <text evidence="1">The sequence shown here is derived from an EMBL/GenBank/DDBJ whole genome shotgun (WGS) entry which is preliminary data.</text>
</comment>
<protein>
    <submittedName>
        <fullName evidence="1">Uncharacterized protein</fullName>
    </submittedName>
</protein>